<keyword evidence="2" id="KW-1185">Reference proteome</keyword>
<sequence length="47" mass="5292">MIVISDTTAISNLLKIGRERLLPDLFGRVVIPPEVREEFLQLAGEIE</sequence>
<dbReference type="EMBL" id="JAPDDT010000008">
    <property type="protein sequence ID" value="MCW1924572.1"/>
    <property type="molecule type" value="Genomic_DNA"/>
</dbReference>
<dbReference type="Pfam" id="PF11848">
    <property type="entry name" value="DUF3368"/>
    <property type="match status" value="1"/>
</dbReference>
<proteinExistence type="predicted"/>
<reference evidence="1 2" key="1">
    <citation type="submission" date="2022-10" db="EMBL/GenBank/DDBJ databases">
        <title>Luteolibacter arcticus strain CCTCC AB 2014275, whole genome shotgun sequencing project.</title>
        <authorList>
            <person name="Zhao G."/>
            <person name="Shen L."/>
        </authorList>
    </citation>
    <scope>NUCLEOTIDE SEQUENCE [LARGE SCALE GENOMIC DNA]</scope>
    <source>
        <strain evidence="1 2">CCTCC AB 2014275</strain>
    </source>
</reference>
<evidence type="ECO:0000313" key="1">
    <source>
        <dbReference type="EMBL" id="MCW1924572.1"/>
    </source>
</evidence>
<comment type="caution">
    <text evidence="1">The sequence shown here is derived from an EMBL/GenBank/DDBJ whole genome shotgun (WGS) entry which is preliminary data.</text>
</comment>
<name>A0ABT3GM54_9BACT</name>
<evidence type="ECO:0008006" key="3">
    <source>
        <dbReference type="Google" id="ProtNLM"/>
    </source>
</evidence>
<accession>A0ABT3GM54</accession>
<evidence type="ECO:0000313" key="2">
    <source>
        <dbReference type="Proteomes" id="UP001320876"/>
    </source>
</evidence>
<dbReference type="Proteomes" id="UP001320876">
    <property type="component" value="Unassembled WGS sequence"/>
</dbReference>
<dbReference type="InterPro" id="IPR021799">
    <property type="entry name" value="PIN-like_prokaryotic"/>
</dbReference>
<protein>
    <recommendedName>
        <fullName evidence="3">PIN domain-containing protein</fullName>
    </recommendedName>
</protein>
<organism evidence="1 2">
    <name type="scientific">Luteolibacter arcticus</name>
    <dbReference type="NCBI Taxonomy" id="1581411"/>
    <lineage>
        <taxon>Bacteria</taxon>
        <taxon>Pseudomonadati</taxon>
        <taxon>Verrucomicrobiota</taxon>
        <taxon>Verrucomicrobiia</taxon>
        <taxon>Verrucomicrobiales</taxon>
        <taxon>Verrucomicrobiaceae</taxon>
        <taxon>Luteolibacter</taxon>
    </lineage>
</organism>
<gene>
    <name evidence="1" type="ORF">OKA05_18555</name>
</gene>
<dbReference type="RefSeq" id="WP_264488679.1">
    <property type="nucleotide sequence ID" value="NZ_JAPDDT010000008.1"/>
</dbReference>